<dbReference type="AlphaFoldDB" id="A0A077ZPI9"/>
<dbReference type="OrthoDB" id="294182at2759"/>
<feature type="transmembrane region" description="Helical" evidence="1">
    <location>
        <begin position="63"/>
        <end position="82"/>
    </location>
</feature>
<evidence type="ECO:0008006" key="4">
    <source>
        <dbReference type="Google" id="ProtNLM"/>
    </source>
</evidence>
<dbReference type="InParanoid" id="A0A077ZPI9"/>
<keyword evidence="3" id="KW-1185">Reference proteome</keyword>
<keyword evidence="1" id="KW-0472">Membrane</keyword>
<dbReference type="PANTHER" id="PTHR31398">
    <property type="entry name" value="MEIOTIC NUCLEAR DIVISION PROTEIN 1 HOMOLOG"/>
    <property type="match status" value="1"/>
</dbReference>
<reference evidence="2 3" key="1">
    <citation type="submission" date="2014-06" db="EMBL/GenBank/DDBJ databases">
        <authorList>
            <person name="Swart Estienne"/>
        </authorList>
    </citation>
    <scope>NUCLEOTIDE SEQUENCE [LARGE SCALE GENOMIC DNA]</scope>
    <source>
        <strain evidence="2 3">130c</strain>
    </source>
</reference>
<name>A0A077ZPI9_STYLE</name>
<gene>
    <name evidence="2" type="primary">Contig4827.g5157</name>
    <name evidence="2" type="ORF">STYLEM_312</name>
</gene>
<organism evidence="2 3">
    <name type="scientific">Stylonychia lemnae</name>
    <name type="common">Ciliate</name>
    <dbReference type="NCBI Taxonomy" id="5949"/>
    <lineage>
        <taxon>Eukaryota</taxon>
        <taxon>Sar</taxon>
        <taxon>Alveolata</taxon>
        <taxon>Ciliophora</taxon>
        <taxon>Intramacronucleata</taxon>
        <taxon>Spirotrichea</taxon>
        <taxon>Stichotrichia</taxon>
        <taxon>Sporadotrichida</taxon>
        <taxon>Oxytrichidae</taxon>
        <taxon>Stylonychinae</taxon>
        <taxon>Stylonychia</taxon>
    </lineage>
</organism>
<proteinExistence type="predicted"/>
<keyword evidence="1" id="KW-1133">Transmembrane helix</keyword>
<evidence type="ECO:0000313" key="3">
    <source>
        <dbReference type="Proteomes" id="UP000039865"/>
    </source>
</evidence>
<dbReference type="Proteomes" id="UP000039865">
    <property type="component" value="Unassembled WGS sequence"/>
</dbReference>
<dbReference type="EMBL" id="CCKQ01000311">
    <property type="protein sequence ID" value="CDW71369.1"/>
    <property type="molecule type" value="Genomic_DNA"/>
</dbReference>
<accession>A0A077ZPI9</accession>
<evidence type="ECO:0000256" key="1">
    <source>
        <dbReference type="SAM" id="Phobius"/>
    </source>
</evidence>
<dbReference type="PANTHER" id="PTHR31398:SF0">
    <property type="entry name" value="MEIOTIC NUCLEAR DIVISION PROTEIN 1 HOMOLOG"/>
    <property type="match status" value="1"/>
</dbReference>
<sequence>MNISNSRKLISIFPKQRKVNRPEKQLSQKKNCAQSFKSRVKSIDIYGKKINLSYKGDDSFKTLPGAFSSLIVIFILLAYFAFRSYVLLSKSNPYLSKPTFLRHLLSEGEFKAMDYGFDIAFGINQELDPSIGHYQVNQVRYYYIDKYDANGNQIRIKDRIPLEVQRCGQEHFNYENQREILMYNIDDYQCIVRKNISLEGNFYSSKFSYIEIKLQKCQNSLNSKIVCKNQSQIDDFFEREKFNVALVNSIIDFNDYDQTKKSFIDDSIFWDIESDKYKKSNMYIQKQEANLQDDFLQLGQFEAFSFSQVSNIREYDDQYSALEGTLIALYLRFDYRYDVYN</sequence>
<dbReference type="GO" id="GO:0007131">
    <property type="term" value="P:reciprocal meiotic recombination"/>
    <property type="evidence" value="ECO:0007669"/>
    <property type="project" value="TreeGrafter"/>
</dbReference>
<evidence type="ECO:0000313" key="2">
    <source>
        <dbReference type="EMBL" id="CDW71369.1"/>
    </source>
</evidence>
<dbReference type="OMA" id="NQREILM"/>
<dbReference type="GO" id="GO:0005634">
    <property type="term" value="C:nucleus"/>
    <property type="evidence" value="ECO:0007669"/>
    <property type="project" value="TreeGrafter"/>
</dbReference>
<keyword evidence="1" id="KW-0812">Transmembrane</keyword>
<protein>
    <recommendedName>
        <fullName evidence="4">Transmembrane protein</fullName>
    </recommendedName>
</protein>